<dbReference type="GO" id="GO:0015562">
    <property type="term" value="F:efflux transmembrane transporter activity"/>
    <property type="evidence" value="ECO:0007669"/>
    <property type="project" value="TreeGrafter"/>
</dbReference>
<reference evidence="4 5" key="1">
    <citation type="submission" date="2019-03" db="EMBL/GenBank/DDBJ databases">
        <title>Genomic Encyclopedia of Type Strains, Phase IV (KMG-IV): sequencing the most valuable type-strain genomes for metagenomic binning, comparative biology and taxonomic classification.</title>
        <authorList>
            <person name="Goeker M."/>
        </authorList>
    </citation>
    <scope>NUCLEOTIDE SEQUENCE [LARGE SCALE GENOMIC DNA]</scope>
    <source>
        <strain evidence="4 5">DSM 654</strain>
    </source>
</reference>
<dbReference type="SUPFAM" id="SSF111369">
    <property type="entry name" value="HlyD-like secretion proteins"/>
    <property type="match status" value="1"/>
</dbReference>
<name>A0A4R3VGU2_ROSSA</name>
<comment type="caution">
    <text evidence="4">The sequence shown here is derived from an EMBL/GenBank/DDBJ whole genome shotgun (WGS) entry which is preliminary data.</text>
</comment>
<dbReference type="OrthoDB" id="9806939at2"/>
<evidence type="ECO:0000259" key="3">
    <source>
        <dbReference type="Pfam" id="PF25954"/>
    </source>
</evidence>
<dbReference type="Gene3D" id="2.40.30.170">
    <property type="match status" value="1"/>
</dbReference>
<feature type="domain" description="CusB-like beta-barrel" evidence="3">
    <location>
        <begin position="208"/>
        <end position="274"/>
    </location>
</feature>
<comment type="similarity">
    <text evidence="1">Belongs to the membrane fusion protein (MFP) (TC 8.A.1) family.</text>
</comment>
<proteinExistence type="inferred from homology"/>
<feature type="coiled-coil region" evidence="2">
    <location>
        <begin position="94"/>
        <end position="123"/>
    </location>
</feature>
<dbReference type="Gene3D" id="2.40.420.20">
    <property type="match status" value="1"/>
</dbReference>
<keyword evidence="2" id="KW-0175">Coiled coil</keyword>
<dbReference type="Gene3D" id="2.40.50.100">
    <property type="match status" value="1"/>
</dbReference>
<organism evidence="4 5">
    <name type="scientific">Roseateles saccharophilus</name>
    <name type="common">Pseudomonas saccharophila</name>
    <dbReference type="NCBI Taxonomy" id="304"/>
    <lineage>
        <taxon>Bacteria</taxon>
        <taxon>Pseudomonadati</taxon>
        <taxon>Pseudomonadota</taxon>
        <taxon>Betaproteobacteria</taxon>
        <taxon>Burkholderiales</taxon>
        <taxon>Sphaerotilaceae</taxon>
        <taxon>Roseateles</taxon>
    </lineage>
</organism>
<dbReference type="Pfam" id="PF25954">
    <property type="entry name" value="Beta-barrel_RND_2"/>
    <property type="match status" value="1"/>
</dbReference>
<sequence>MFRWSHGLPRIALALMLGAPPGLGHSAGTADSAGGLATWTVAPATAQALASHDGTIEAVRQTLVSAQVAGAVVALPVKAGDRVKAGQLLARLDARAAEQQAGAAAAQVEAARAAQQVATLEMQRQRQLFASRFISQAALDRAEAQFKTATAQAQAQLAAAQAARTESGYFIVRAPYDAVVSELSVMPGDMAMPGHALLTLFDPAALRVAVAVPESAAAALRRQLASPVAVEIAGQRITAPRWEVLPAADPVTHTVTVRIDLPAGSAAAPGGFARAWLPLAAQAGAAGRVFVPSRALVQRAELKGVYVIAPDGRALLRQVRTGPAGADQTEVLAGLAAGERIALDPQAAARRP</sequence>
<gene>
    <name evidence="4" type="ORF">EV671_1003156</name>
</gene>
<dbReference type="PANTHER" id="PTHR30469:SF38">
    <property type="entry name" value="HLYD FAMILY SECRETION PROTEIN"/>
    <property type="match status" value="1"/>
</dbReference>
<evidence type="ECO:0000256" key="1">
    <source>
        <dbReference type="ARBA" id="ARBA00009477"/>
    </source>
</evidence>
<accession>A0A4R3VGU2</accession>
<dbReference type="RefSeq" id="WP_132570005.1">
    <property type="nucleotide sequence ID" value="NZ_SGUF01000006.1"/>
</dbReference>
<evidence type="ECO:0000256" key="2">
    <source>
        <dbReference type="SAM" id="Coils"/>
    </source>
</evidence>
<protein>
    <submittedName>
        <fullName evidence="4">RND family efflux transporter MFP subunit</fullName>
    </submittedName>
</protein>
<dbReference type="Gene3D" id="1.10.287.470">
    <property type="entry name" value="Helix hairpin bin"/>
    <property type="match status" value="1"/>
</dbReference>
<evidence type="ECO:0000313" key="5">
    <source>
        <dbReference type="Proteomes" id="UP000295110"/>
    </source>
</evidence>
<dbReference type="GO" id="GO:1990281">
    <property type="term" value="C:efflux pump complex"/>
    <property type="evidence" value="ECO:0007669"/>
    <property type="project" value="TreeGrafter"/>
</dbReference>
<dbReference type="PANTHER" id="PTHR30469">
    <property type="entry name" value="MULTIDRUG RESISTANCE PROTEIN MDTA"/>
    <property type="match status" value="1"/>
</dbReference>
<dbReference type="AlphaFoldDB" id="A0A4R3VGU2"/>
<dbReference type="NCBIfam" id="TIGR01730">
    <property type="entry name" value="RND_mfp"/>
    <property type="match status" value="1"/>
</dbReference>
<dbReference type="EMBL" id="SMBU01000003">
    <property type="protein sequence ID" value="TCV03501.1"/>
    <property type="molecule type" value="Genomic_DNA"/>
</dbReference>
<evidence type="ECO:0000313" key="4">
    <source>
        <dbReference type="EMBL" id="TCV03501.1"/>
    </source>
</evidence>
<dbReference type="InterPro" id="IPR006143">
    <property type="entry name" value="RND_pump_MFP"/>
</dbReference>
<dbReference type="InterPro" id="IPR058792">
    <property type="entry name" value="Beta-barrel_RND_2"/>
</dbReference>
<dbReference type="Proteomes" id="UP000295110">
    <property type="component" value="Unassembled WGS sequence"/>
</dbReference>
<keyword evidence="5" id="KW-1185">Reference proteome</keyword>